<evidence type="ECO:0000313" key="2">
    <source>
        <dbReference type="EMBL" id="KAJ5076972.1"/>
    </source>
</evidence>
<dbReference type="Proteomes" id="UP001149090">
    <property type="component" value="Unassembled WGS sequence"/>
</dbReference>
<sequence length="164" mass="19148">MNLFSFFLFFLFLLLFPKLIYSSSEKKNCGDQIDFDIKTQIKTNLDNLKQKSKQNQILDEKIDLDSKIELELDSDSDSDSDFDFGPDIEIPSVPSLPLITIEFCGEAYILKNELQDLLYDVKLNRKYETDDCPFFNVFADNRIIFKKTIKDFFPEINEIVDSLP</sequence>
<gene>
    <name evidence="2" type="ORF">M0811_00292</name>
</gene>
<name>A0A9Q0LQ81_ANAIG</name>
<accession>A0A9Q0LQ81</accession>
<keyword evidence="1" id="KW-0732">Signal</keyword>
<feature type="signal peptide" evidence="1">
    <location>
        <begin position="1"/>
        <end position="22"/>
    </location>
</feature>
<dbReference type="AlphaFoldDB" id="A0A9Q0LQ81"/>
<comment type="caution">
    <text evidence="2">The sequence shown here is derived from an EMBL/GenBank/DDBJ whole genome shotgun (WGS) entry which is preliminary data.</text>
</comment>
<dbReference type="EMBL" id="JAPDFW010000059">
    <property type="protein sequence ID" value="KAJ5076972.1"/>
    <property type="molecule type" value="Genomic_DNA"/>
</dbReference>
<evidence type="ECO:0000313" key="3">
    <source>
        <dbReference type="Proteomes" id="UP001149090"/>
    </source>
</evidence>
<feature type="chain" id="PRO_5040202274" evidence="1">
    <location>
        <begin position="23"/>
        <end position="164"/>
    </location>
</feature>
<protein>
    <submittedName>
        <fullName evidence="2">Uncharacterized protein</fullName>
    </submittedName>
</protein>
<keyword evidence="3" id="KW-1185">Reference proteome</keyword>
<reference evidence="2" key="1">
    <citation type="submission" date="2022-10" db="EMBL/GenBank/DDBJ databases">
        <title>Novel sulphate-reducing endosymbionts in the free-living metamonad Anaeramoeba.</title>
        <authorList>
            <person name="Jerlstrom-Hultqvist J."/>
            <person name="Cepicka I."/>
            <person name="Gallot-Lavallee L."/>
            <person name="Salas-Leiva D."/>
            <person name="Curtis B.A."/>
            <person name="Zahonova K."/>
            <person name="Pipaliya S."/>
            <person name="Dacks J."/>
            <person name="Roger A.J."/>
        </authorList>
    </citation>
    <scope>NUCLEOTIDE SEQUENCE</scope>
    <source>
        <strain evidence="2">BMAN</strain>
    </source>
</reference>
<organism evidence="2 3">
    <name type="scientific">Anaeramoeba ignava</name>
    <name type="common">Anaerobic marine amoeba</name>
    <dbReference type="NCBI Taxonomy" id="1746090"/>
    <lineage>
        <taxon>Eukaryota</taxon>
        <taxon>Metamonada</taxon>
        <taxon>Anaeramoebidae</taxon>
        <taxon>Anaeramoeba</taxon>
    </lineage>
</organism>
<proteinExistence type="predicted"/>
<evidence type="ECO:0000256" key="1">
    <source>
        <dbReference type="SAM" id="SignalP"/>
    </source>
</evidence>